<evidence type="ECO:0000256" key="1">
    <source>
        <dbReference type="ARBA" id="ARBA00022490"/>
    </source>
</evidence>
<feature type="binding site" evidence="6">
    <location>
        <begin position="287"/>
        <end position="288"/>
    </location>
    <ligand>
        <name>NAD(+)</name>
        <dbReference type="ChEBI" id="CHEBI:57540"/>
    </ligand>
</feature>
<feature type="binding site" evidence="6">
    <location>
        <position position="200"/>
    </location>
    <ligand>
        <name>NAD(+)</name>
        <dbReference type="ChEBI" id="CHEBI:57540"/>
    </ligand>
</feature>
<dbReference type="InterPro" id="IPR004627">
    <property type="entry name" value="L-Threonine_3-DHase"/>
</dbReference>
<feature type="binding site" evidence="6">
    <location>
        <position position="195"/>
    </location>
    <ligand>
        <name>NAD(+)</name>
        <dbReference type="ChEBI" id="CHEBI:57540"/>
    </ligand>
</feature>
<comment type="caution">
    <text evidence="10">The sequence shown here is derived from an EMBL/GenBank/DDBJ whole genome shotgun (WGS) entry which is preliminary data.</text>
</comment>
<feature type="domain" description="Alcohol dehydrogenase-like C-terminal" evidence="8">
    <location>
        <begin position="174"/>
        <end position="304"/>
    </location>
</feature>
<dbReference type="PROSITE" id="PS00059">
    <property type="entry name" value="ADH_ZINC"/>
    <property type="match status" value="1"/>
</dbReference>
<dbReference type="GO" id="GO:0005737">
    <property type="term" value="C:cytoplasm"/>
    <property type="evidence" value="ECO:0007669"/>
    <property type="project" value="UniProtKB-SubCell"/>
</dbReference>
<evidence type="ECO:0000259" key="8">
    <source>
        <dbReference type="Pfam" id="PF00107"/>
    </source>
</evidence>
<keyword evidence="1 6" id="KW-0963">Cytoplasm</keyword>
<dbReference type="SUPFAM" id="SSF51735">
    <property type="entry name" value="NAD(P)-binding Rossmann-fold domains"/>
    <property type="match status" value="1"/>
</dbReference>
<keyword evidence="4 6" id="KW-0560">Oxidoreductase</keyword>
<dbReference type="InterPro" id="IPR013149">
    <property type="entry name" value="ADH-like_C"/>
</dbReference>
<dbReference type="EMBL" id="JACNFK010000035">
    <property type="protein sequence ID" value="MBC8520229.1"/>
    <property type="molecule type" value="Genomic_DNA"/>
</dbReference>
<evidence type="ECO:0000256" key="7">
    <source>
        <dbReference type="NCBIfam" id="TIGR00692"/>
    </source>
</evidence>
<dbReference type="GO" id="GO:0019518">
    <property type="term" value="P:L-threonine catabolic process to glycine"/>
    <property type="evidence" value="ECO:0007669"/>
    <property type="project" value="UniProtKB-UniPathway"/>
</dbReference>
<dbReference type="EC" id="1.1.1.103" evidence="6 7"/>
<keyword evidence="3 6" id="KW-0862">Zinc</keyword>
<name>A0A8J6TNU1_9GAMM</name>
<dbReference type="GO" id="GO:0008743">
    <property type="term" value="F:L-threonine 3-dehydrogenase activity"/>
    <property type="evidence" value="ECO:0007669"/>
    <property type="project" value="UniProtKB-UniRule"/>
</dbReference>
<sequence>MKALVKSHARQGIWMEEVAEPEIGPNDALVRITKSAICGTDIHIYNWDEWAQKTIPVPMTVGHEFAGVIEATGSEVRGFKPGDRVSGEGHITCGKCRQCLTGRRHLCPNTRGIGVNREGAFAELLSIPAENLFPLSDAVSDEIASILDPLGNAVHTALSFPVVGEDVLVTGAGPIGIMGAAICLHAGARNVVLTDINPYRLGLAAEVDPDIRTVNIEDESIDDVMSSLNINNGFGVGLEMSGSPNAFSSMLKTLAHGGKMALLGIPPSNTCIDWNLVIFKMITIKGIYGREIFDTWYQMTAMLESGLNVQPLITHRFPIDDYQKGFDVMRSGESGKVILEW</sequence>
<dbReference type="InterPro" id="IPR050129">
    <property type="entry name" value="Zn_alcohol_dh"/>
</dbReference>
<comment type="function">
    <text evidence="6">Catalyzes the NAD(+)-dependent oxidation of L-threonine to 2-amino-3-ketobutyrate.</text>
</comment>
<feature type="binding site" evidence="6">
    <location>
        <position position="38"/>
    </location>
    <ligand>
        <name>Zn(2+)</name>
        <dbReference type="ChEBI" id="CHEBI:29105"/>
        <label>1</label>
        <note>catalytic</note>
    </ligand>
</feature>
<keyword evidence="5 6" id="KW-0520">NAD</keyword>
<evidence type="ECO:0000259" key="9">
    <source>
        <dbReference type="Pfam" id="PF08240"/>
    </source>
</evidence>
<feature type="binding site" evidence="6">
    <location>
        <position position="93"/>
    </location>
    <ligand>
        <name>Zn(2+)</name>
        <dbReference type="ChEBI" id="CHEBI:29105"/>
        <label>2</label>
    </ligand>
</feature>
<feature type="site" description="Important for catalytic activity for the proton relay mechanism but does not participate directly in the coordination of zinc atom" evidence="6">
    <location>
        <position position="148"/>
    </location>
</feature>
<comment type="similarity">
    <text evidence="6">Belongs to the zinc-containing alcohol dehydrogenase family.</text>
</comment>
<dbReference type="UniPathway" id="UPA00046">
    <property type="reaction ID" value="UER00505"/>
</dbReference>
<feature type="domain" description="Alcohol dehydrogenase-like N-terminal" evidence="9">
    <location>
        <begin position="24"/>
        <end position="137"/>
    </location>
</feature>
<dbReference type="NCBIfam" id="TIGR00692">
    <property type="entry name" value="tdh"/>
    <property type="match status" value="1"/>
</dbReference>
<keyword evidence="2 6" id="KW-0479">Metal-binding</keyword>
<evidence type="ECO:0000256" key="4">
    <source>
        <dbReference type="ARBA" id="ARBA00023002"/>
    </source>
</evidence>
<protein>
    <recommendedName>
        <fullName evidence="6 7">L-threonine 3-dehydrogenase</fullName>
        <shortName evidence="6">TDH</shortName>
        <ecNumber evidence="6 7">1.1.1.103</ecNumber>
    </recommendedName>
</protein>
<dbReference type="Gene3D" id="3.40.50.720">
    <property type="entry name" value="NAD(P)-binding Rossmann-like Domain"/>
    <property type="match status" value="1"/>
</dbReference>
<dbReference type="NCBIfam" id="NF003808">
    <property type="entry name" value="PRK05396.1"/>
    <property type="match status" value="1"/>
</dbReference>
<dbReference type="Pfam" id="PF08240">
    <property type="entry name" value="ADH_N"/>
    <property type="match status" value="1"/>
</dbReference>
<evidence type="ECO:0000313" key="10">
    <source>
        <dbReference type="EMBL" id="MBC8520229.1"/>
    </source>
</evidence>
<evidence type="ECO:0000256" key="2">
    <source>
        <dbReference type="ARBA" id="ARBA00022723"/>
    </source>
</evidence>
<feature type="binding site" evidence="6">
    <location>
        <position position="107"/>
    </location>
    <ligand>
        <name>Zn(2+)</name>
        <dbReference type="ChEBI" id="CHEBI:29105"/>
        <label>2</label>
    </ligand>
</feature>
<feature type="active site" description="Charge relay system" evidence="6">
    <location>
        <position position="40"/>
    </location>
</feature>
<dbReference type="PANTHER" id="PTHR43401:SF2">
    <property type="entry name" value="L-THREONINE 3-DEHYDROGENASE"/>
    <property type="match status" value="1"/>
</dbReference>
<feature type="binding site" evidence="6">
    <location>
        <position position="96"/>
    </location>
    <ligand>
        <name>Zn(2+)</name>
        <dbReference type="ChEBI" id="CHEBI:29105"/>
        <label>2</label>
    </ligand>
</feature>
<dbReference type="PANTHER" id="PTHR43401">
    <property type="entry name" value="L-THREONINE 3-DEHYDROGENASE"/>
    <property type="match status" value="1"/>
</dbReference>
<proteinExistence type="inferred from homology"/>
<evidence type="ECO:0000256" key="3">
    <source>
        <dbReference type="ARBA" id="ARBA00022833"/>
    </source>
</evidence>
<dbReference type="InterPro" id="IPR013154">
    <property type="entry name" value="ADH-like_N"/>
</dbReference>
<feature type="binding site" evidence="6">
    <location>
        <position position="63"/>
    </location>
    <ligand>
        <name>Zn(2+)</name>
        <dbReference type="ChEBI" id="CHEBI:29105"/>
        <label>1</label>
        <note>catalytic</note>
    </ligand>
</feature>
<dbReference type="InterPro" id="IPR036291">
    <property type="entry name" value="NAD(P)-bd_dom_sf"/>
</dbReference>
<evidence type="ECO:0000256" key="6">
    <source>
        <dbReference type="HAMAP-Rule" id="MF_00627"/>
    </source>
</evidence>
<comment type="subunit">
    <text evidence="6">Homotetramer.</text>
</comment>
<dbReference type="SUPFAM" id="SSF50129">
    <property type="entry name" value="GroES-like"/>
    <property type="match status" value="1"/>
</dbReference>
<dbReference type="AlphaFoldDB" id="A0A8J6TNU1"/>
<dbReference type="GO" id="GO:0008270">
    <property type="term" value="F:zinc ion binding"/>
    <property type="evidence" value="ECO:0007669"/>
    <property type="project" value="UniProtKB-UniRule"/>
</dbReference>
<reference evidence="10 11" key="1">
    <citation type="submission" date="2020-08" db="EMBL/GenBank/DDBJ databases">
        <title>Bridging the membrane lipid divide: bacteria of the FCB group superphylum have the potential to synthesize archaeal ether lipids.</title>
        <authorList>
            <person name="Villanueva L."/>
            <person name="Von Meijenfeldt F.A.B."/>
            <person name="Westbye A.B."/>
            <person name="Yadav S."/>
            <person name="Hopmans E.C."/>
            <person name="Dutilh B.E."/>
            <person name="Sinninghe Damste J.S."/>
        </authorList>
    </citation>
    <scope>NUCLEOTIDE SEQUENCE [LARGE SCALE GENOMIC DNA]</scope>
    <source>
        <strain evidence="10">NIOZ-UU100</strain>
    </source>
</reference>
<evidence type="ECO:0000256" key="5">
    <source>
        <dbReference type="ARBA" id="ARBA00023027"/>
    </source>
</evidence>
<organism evidence="10 11">
    <name type="scientific">Candidatus Thiopontia autotrophica</name>
    <dbReference type="NCBI Taxonomy" id="2841688"/>
    <lineage>
        <taxon>Bacteria</taxon>
        <taxon>Pseudomonadati</taxon>
        <taxon>Pseudomonadota</taxon>
        <taxon>Gammaproteobacteria</taxon>
        <taxon>Candidatus Thiopontia</taxon>
    </lineage>
</organism>
<comment type="catalytic activity">
    <reaction evidence="6">
        <text>L-threonine + NAD(+) = (2S)-2-amino-3-oxobutanoate + NADH + H(+)</text>
        <dbReference type="Rhea" id="RHEA:13161"/>
        <dbReference type="ChEBI" id="CHEBI:15378"/>
        <dbReference type="ChEBI" id="CHEBI:57540"/>
        <dbReference type="ChEBI" id="CHEBI:57926"/>
        <dbReference type="ChEBI" id="CHEBI:57945"/>
        <dbReference type="ChEBI" id="CHEBI:78948"/>
        <dbReference type="EC" id="1.1.1.103"/>
    </reaction>
</comment>
<dbReference type="InterPro" id="IPR011032">
    <property type="entry name" value="GroES-like_sf"/>
</dbReference>
<feature type="binding site" evidence="6">
    <location>
        <position position="99"/>
    </location>
    <ligand>
        <name>Zn(2+)</name>
        <dbReference type="ChEBI" id="CHEBI:29105"/>
        <label>2</label>
    </ligand>
</feature>
<dbReference type="Pfam" id="PF00107">
    <property type="entry name" value="ADH_zinc_N"/>
    <property type="match status" value="1"/>
</dbReference>
<accession>A0A8J6TNU1</accession>
<comment type="cofactor">
    <cofactor evidence="6">
        <name>Zn(2+)</name>
        <dbReference type="ChEBI" id="CHEBI:29105"/>
    </cofactor>
    <text evidence="6">Binds 2 Zn(2+) ions per subunit.</text>
</comment>
<feature type="binding site" evidence="6">
    <location>
        <begin position="263"/>
        <end position="265"/>
    </location>
    <ligand>
        <name>NAD(+)</name>
        <dbReference type="ChEBI" id="CHEBI:57540"/>
    </ligand>
</feature>
<dbReference type="Gene3D" id="3.90.180.10">
    <property type="entry name" value="Medium-chain alcohol dehydrogenases, catalytic domain"/>
    <property type="match status" value="1"/>
</dbReference>
<feature type="binding site" evidence="6">
    <location>
        <position position="175"/>
    </location>
    <ligand>
        <name>NAD(+)</name>
        <dbReference type="ChEBI" id="CHEBI:57540"/>
    </ligand>
</feature>
<dbReference type="InterPro" id="IPR002328">
    <property type="entry name" value="ADH_Zn_CS"/>
</dbReference>
<comment type="subcellular location">
    <subcellularLocation>
        <location evidence="6">Cytoplasm</location>
    </subcellularLocation>
</comment>
<feature type="active site" description="Charge relay system" evidence="6">
    <location>
        <position position="43"/>
    </location>
</feature>
<feature type="binding site" evidence="6">
    <location>
        <position position="64"/>
    </location>
    <ligand>
        <name>Zn(2+)</name>
        <dbReference type="ChEBI" id="CHEBI:29105"/>
        <label>1</label>
        <note>catalytic</note>
    </ligand>
</feature>
<gene>
    <name evidence="6 10" type="primary">tdh</name>
    <name evidence="10" type="ORF">H8D24_07475</name>
</gene>
<evidence type="ECO:0000313" key="11">
    <source>
        <dbReference type="Proteomes" id="UP000654401"/>
    </source>
</evidence>
<comment type="pathway">
    <text evidence="6">Amino-acid degradation; L-threonine degradation via oxydo-reductase pathway; glycine from L-threonine: step 1/2.</text>
</comment>
<dbReference type="HAMAP" id="MF_00627">
    <property type="entry name" value="Thr_dehydrog"/>
    <property type="match status" value="1"/>
</dbReference>
<dbReference type="Proteomes" id="UP000654401">
    <property type="component" value="Unassembled WGS sequence"/>
</dbReference>